<keyword evidence="2" id="KW-1185">Reference proteome</keyword>
<dbReference type="EMBL" id="JAQIZZ010000007">
    <property type="protein sequence ID" value="KAJ5533737.1"/>
    <property type="molecule type" value="Genomic_DNA"/>
</dbReference>
<gene>
    <name evidence="1" type="ORF">N7494_010289</name>
</gene>
<evidence type="ECO:0000313" key="1">
    <source>
        <dbReference type="EMBL" id="KAJ5533737.1"/>
    </source>
</evidence>
<reference evidence="1 2" key="1">
    <citation type="journal article" date="2023" name="IMA Fungus">
        <title>Comparative genomic study of the Penicillium genus elucidates a diverse pangenome and 15 lateral gene transfer events.</title>
        <authorList>
            <person name="Petersen C."/>
            <person name="Sorensen T."/>
            <person name="Nielsen M.R."/>
            <person name="Sondergaard T.E."/>
            <person name="Sorensen J.L."/>
            <person name="Fitzpatrick D.A."/>
            <person name="Frisvad J.C."/>
            <person name="Nielsen K.L."/>
        </authorList>
    </citation>
    <scope>NUCLEOTIDE SEQUENCE [LARGE SCALE GENOMIC DNA]</scope>
    <source>
        <strain evidence="1 2">IBT 35679</strain>
    </source>
</reference>
<protein>
    <submittedName>
        <fullName evidence="1">Uncharacterized protein</fullName>
    </submittedName>
</protein>
<comment type="caution">
    <text evidence="1">The sequence shown here is derived from an EMBL/GenBank/DDBJ whole genome shotgun (WGS) entry which is preliminary data.</text>
</comment>
<accession>A0AAD6CS87</accession>
<name>A0AAD6CS87_9EURO</name>
<organism evidence="1 2">
    <name type="scientific">Penicillium frequentans</name>
    <dbReference type="NCBI Taxonomy" id="3151616"/>
    <lineage>
        <taxon>Eukaryota</taxon>
        <taxon>Fungi</taxon>
        <taxon>Dikarya</taxon>
        <taxon>Ascomycota</taxon>
        <taxon>Pezizomycotina</taxon>
        <taxon>Eurotiomycetes</taxon>
        <taxon>Eurotiomycetidae</taxon>
        <taxon>Eurotiales</taxon>
        <taxon>Aspergillaceae</taxon>
        <taxon>Penicillium</taxon>
    </lineage>
</organism>
<dbReference type="Proteomes" id="UP001220324">
    <property type="component" value="Unassembled WGS sequence"/>
</dbReference>
<sequence length="142" mass="15597">MSTSYSQDSKRAACVDQTLPLKLSHPKLQPEKSCAFLHNPQSAVTAYGKPFGTLERSIVEIETHPPVIVKMFARSQNSSNMRTALWATNPSAPLHFAICSSPWLLVSWQKMFQSSLISPADEWQAARLSSTIAGAVALAHQM</sequence>
<dbReference type="AlphaFoldDB" id="A0AAD6CS87"/>
<evidence type="ECO:0000313" key="2">
    <source>
        <dbReference type="Proteomes" id="UP001220324"/>
    </source>
</evidence>
<proteinExistence type="predicted"/>